<accession>A0AAQ3PZ09</accession>
<keyword evidence="3" id="KW-1185">Reference proteome</keyword>
<dbReference type="PANTHER" id="PTHR34775:SF6">
    <property type="entry name" value="TRANSMEMBRANE PROTEIN"/>
    <property type="match status" value="1"/>
</dbReference>
<feature type="region of interest" description="Disordered" evidence="1">
    <location>
        <begin position="335"/>
        <end position="366"/>
    </location>
</feature>
<feature type="compositionally biased region" description="Low complexity" evidence="1">
    <location>
        <begin position="603"/>
        <end position="614"/>
    </location>
</feature>
<evidence type="ECO:0000256" key="1">
    <source>
        <dbReference type="SAM" id="MobiDB-lite"/>
    </source>
</evidence>
<name>A0AAQ3PZ09_9LILI</name>
<dbReference type="EMBL" id="CP136890">
    <property type="protein sequence ID" value="WOK91449.1"/>
    <property type="molecule type" value="Genomic_DNA"/>
</dbReference>
<feature type="compositionally biased region" description="Low complexity" evidence="1">
    <location>
        <begin position="135"/>
        <end position="153"/>
    </location>
</feature>
<feature type="compositionally biased region" description="Polar residues" evidence="1">
    <location>
        <begin position="671"/>
        <end position="681"/>
    </location>
</feature>
<feature type="compositionally biased region" description="Polar residues" evidence="1">
    <location>
        <begin position="618"/>
        <end position="646"/>
    </location>
</feature>
<dbReference type="AlphaFoldDB" id="A0AAQ3PZ09"/>
<feature type="compositionally biased region" description="Polar residues" evidence="1">
    <location>
        <begin position="498"/>
        <end position="511"/>
    </location>
</feature>
<feature type="region of interest" description="Disordered" evidence="1">
    <location>
        <begin position="594"/>
        <end position="681"/>
    </location>
</feature>
<feature type="region of interest" description="Disordered" evidence="1">
    <location>
        <begin position="491"/>
        <end position="511"/>
    </location>
</feature>
<dbReference type="Proteomes" id="UP001327560">
    <property type="component" value="Chromosome 1"/>
</dbReference>
<feature type="region of interest" description="Disordered" evidence="1">
    <location>
        <begin position="123"/>
        <end position="177"/>
    </location>
</feature>
<dbReference type="PANTHER" id="PTHR34775">
    <property type="entry name" value="TRANSMEMBRANE PROTEIN"/>
    <property type="match status" value="1"/>
</dbReference>
<feature type="region of interest" description="Disordered" evidence="1">
    <location>
        <begin position="556"/>
        <end position="575"/>
    </location>
</feature>
<sequence>MGGVDKEIDENSGPFGEESGLGRQARNATKYLASTATSSAEKNKILTEKNDDATFKGSRSPACFAATPQAKRMVASDPFSTVSLCGDGVGSPAYDPMTNYTSPRPQFLRYNPNRRFEILMRIEGERSDEEDELGGDSSLSSEPSAEEPLVVPSKSSESPIQQHKEVEVRNNKDDDDEEDIVFDGEERKPRWLKTAWNLCLVMVLLFANYYFSSMNSGFVPSLQEQGDLLEGFANIQGDQGILSENLMARFLGLSEVCSSIPRKELTCGIEDGPQEHESSLEVMESIHAFELVAVKIGENDEENINEATRSIEQQECSQGATFILPGERIDETAAAHSTQAVDSADLPSDSSKASETELVDPSSSNDQDAVFGFEEAKKMDPAVLNEWFYWSQTCSIMGSGAQEMEGDEAKDTRKAELEYDNTFVFSPKNSPHLLLSVYLLILTLSYFLYNSSLRYWRNLFPPSPSSGLVVRDKFMSSTRVNKHIQKKISTDAGVCSKPESSPSNEGVEFTGSSPPVVQLLGEFTVFERTKERKADLAEGLQLSQYSRRSAMKKISTDAGVCSKPESSPSNVGGEFTGSCPPVVQLLGEFTVSERTKERKAGLAEESQSSQYSRRSAMKNISSSANKDSTCLSEVSSNSKASQSLQKQMEENPGVLTEAMKMASTPLRRSSRLQNRVTLTLR</sequence>
<feature type="compositionally biased region" description="Basic and acidic residues" evidence="1">
    <location>
        <begin position="162"/>
        <end position="172"/>
    </location>
</feature>
<proteinExistence type="predicted"/>
<feature type="region of interest" description="Disordered" evidence="1">
    <location>
        <begin position="1"/>
        <end position="27"/>
    </location>
</feature>
<gene>
    <name evidence="2" type="ORF">Cni_G00140</name>
</gene>
<evidence type="ECO:0000313" key="3">
    <source>
        <dbReference type="Proteomes" id="UP001327560"/>
    </source>
</evidence>
<reference evidence="2 3" key="1">
    <citation type="submission" date="2023-10" db="EMBL/GenBank/DDBJ databases">
        <title>Chromosome-scale genome assembly provides insights into flower coloration mechanisms of Canna indica.</title>
        <authorList>
            <person name="Li C."/>
        </authorList>
    </citation>
    <scope>NUCLEOTIDE SEQUENCE [LARGE SCALE GENOMIC DNA]</scope>
    <source>
        <tissue evidence="2">Flower</tissue>
    </source>
</reference>
<organism evidence="2 3">
    <name type="scientific">Canna indica</name>
    <name type="common">Indian-shot</name>
    <dbReference type="NCBI Taxonomy" id="4628"/>
    <lineage>
        <taxon>Eukaryota</taxon>
        <taxon>Viridiplantae</taxon>
        <taxon>Streptophyta</taxon>
        <taxon>Embryophyta</taxon>
        <taxon>Tracheophyta</taxon>
        <taxon>Spermatophyta</taxon>
        <taxon>Magnoliopsida</taxon>
        <taxon>Liliopsida</taxon>
        <taxon>Zingiberales</taxon>
        <taxon>Cannaceae</taxon>
        <taxon>Canna</taxon>
    </lineage>
</organism>
<protein>
    <submittedName>
        <fullName evidence="2">Uncharacterized protein</fullName>
    </submittedName>
</protein>
<evidence type="ECO:0000313" key="2">
    <source>
        <dbReference type="EMBL" id="WOK91449.1"/>
    </source>
</evidence>